<dbReference type="Proteomes" id="UP000313359">
    <property type="component" value="Unassembled WGS sequence"/>
</dbReference>
<name>A0A5C2SV08_9APHY</name>
<sequence>MFSVTWEFVRCCHDSAVDLDVSTLFFHCMCWYRIFWLYSLIELTTSRTCGSNHESERNNPDLVPLPRNLVWAQAARSQYTPSVKLHNHPQNHSSPSLVGQIGRMTLRSVSSYNRPPLIRRQCHVCGAGCPANFSAEAHWEPANFNVPRTVPQTLTASQSPWRSMQISSHCRKSAVSMWKIHGGQYLRLTRLSRSVSSNCRGASRLQQNLRARFFCSLSASSPA</sequence>
<dbReference type="EMBL" id="ML122250">
    <property type="protein sequence ID" value="RPD66889.1"/>
    <property type="molecule type" value="Genomic_DNA"/>
</dbReference>
<organism evidence="1 2">
    <name type="scientific">Lentinus tigrinus ALCF2SS1-6</name>
    <dbReference type="NCBI Taxonomy" id="1328759"/>
    <lineage>
        <taxon>Eukaryota</taxon>
        <taxon>Fungi</taxon>
        <taxon>Dikarya</taxon>
        <taxon>Basidiomycota</taxon>
        <taxon>Agaricomycotina</taxon>
        <taxon>Agaricomycetes</taxon>
        <taxon>Polyporales</taxon>
        <taxon>Polyporaceae</taxon>
        <taxon>Lentinus</taxon>
    </lineage>
</organism>
<dbReference type="AlphaFoldDB" id="A0A5C2SV08"/>
<protein>
    <submittedName>
        <fullName evidence="1">Uncharacterized protein</fullName>
    </submittedName>
</protein>
<keyword evidence="2" id="KW-1185">Reference proteome</keyword>
<gene>
    <name evidence="1" type="ORF">L227DRAFT_7816</name>
</gene>
<evidence type="ECO:0000313" key="2">
    <source>
        <dbReference type="Proteomes" id="UP000313359"/>
    </source>
</evidence>
<proteinExistence type="predicted"/>
<reference evidence="1" key="1">
    <citation type="journal article" date="2018" name="Genome Biol. Evol.">
        <title>Genomics and development of Lentinus tigrinus, a white-rot wood-decaying mushroom with dimorphic fruiting bodies.</title>
        <authorList>
            <person name="Wu B."/>
            <person name="Xu Z."/>
            <person name="Knudson A."/>
            <person name="Carlson A."/>
            <person name="Chen N."/>
            <person name="Kovaka S."/>
            <person name="LaButti K."/>
            <person name="Lipzen A."/>
            <person name="Pennachio C."/>
            <person name="Riley R."/>
            <person name="Schakwitz W."/>
            <person name="Umezawa K."/>
            <person name="Ohm R.A."/>
            <person name="Grigoriev I.V."/>
            <person name="Nagy L.G."/>
            <person name="Gibbons J."/>
            <person name="Hibbett D."/>
        </authorList>
    </citation>
    <scope>NUCLEOTIDE SEQUENCE [LARGE SCALE GENOMIC DNA]</scope>
    <source>
        <strain evidence="1">ALCF2SS1-6</strain>
    </source>
</reference>
<evidence type="ECO:0000313" key="1">
    <source>
        <dbReference type="EMBL" id="RPD66889.1"/>
    </source>
</evidence>
<accession>A0A5C2SV08</accession>